<proteinExistence type="predicted"/>
<name>A0ABU6PJ68_9BACI</name>
<comment type="caution">
    <text evidence="1">The sequence shown here is derived from an EMBL/GenBank/DDBJ whole genome shotgun (WGS) entry which is preliminary data.</text>
</comment>
<gene>
    <name evidence="1" type="ORF">P9485_26470</name>
</gene>
<protein>
    <submittedName>
        <fullName evidence="1">Uncharacterized protein</fullName>
    </submittedName>
</protein>
<reference evidence="1 2" key="1">
    <citation type="submission" date="2023-03" db="EMBL/GenBank/DDBJ databases">
        <title>Bacillus Genome Sequencing.</title>
        <authorList>
            <person name="Dunlap C."/>
        </authorList>
    </citation>
    <scope>NUCLEOTIDE SEQUENCE [LARGE SCALE GENOMIC DNA]</scope>
    <source>
        <strain evidence="1 2">NRS-319</strain>
    </source>
</reference>
<sequence>MLEPLIDDNIESIPFVSKSAGDKAIFKKTITVKVVVNKINLDANNLRKLMREDRILSKLMQDNIW</sequence>
<dbReference type="RefSeq" id="WP_098800972.1">
    <property type="nucleotide sequence ID" value="NZ_JARTIK010000035.1"/>
</dbReference>
<dbReference type="EMBL" id="JARTIK010000035">
    <property type="protein sequence ID" value="MED4681271.1"/>
    <property type="molecule type" value="Genomic_DNA"/>
</dbReference>
<evidence type="ECO:0000313" key="1">
    <source>
        <dbReference type="EMBL" id="MED4681271.1"/>
    </source>
</evidence>
<dbReference type="Proteomes" id="UP001336122">
    <property type="component" value="Unassembled WGS sequence"/>
</dbReference>
<accession>A0ABU6PJ68</accession>
<evidence type="ECO:0000313" key="2">
    <source>
        <dbReference type="Proteomes" id="UP001336122"/>
    </source>
</evidence>
<keyword evidence="2" id="KW-1185">Reference proteome</keyword>
<organism evidence="1 2">
    <name type="scientific">Bacillus nitratireducens</name>
    <dbReference type="NCBI Taxonomy" id="2026193"/>
    <lineage>
        <taxon>Bacteria</taxon>
        <taxon>Bacillati</taxon>
        <taxon>Bacillota</taxon>
        <taxon>Bacilli</taxon>
        <taxon>Bacillales</taxon>
        <taxon>Bacillaceae</taxon>
        <taxon>Bacillus</taxon>
        <taxon>Bacillus cereus group</taxon>
    </lineage>
</organism>